<sequence>MKKMKKLKKVDKKRGLKMNIKSCLFSVLLCLGLLLSGCSTRLTEGIVQKKDYSPAYITAVPMMIGETMTVIPQTYSASYRLLIDGTVENEHISEWVSVTPSEYEAISVGDHWKK</sequence>
<comment type="caution">
    <text evidence="1">The sequence shown here is derived from an EMBL/GenBank/DDBJ whole genome shotgun (WGS) entry which is preliminary data.</text>
</comment>
<reference evidence="2" key="1">
    <citation type="journal article" date="2019" name="Int. J. Syst. Evol. Microbiol.">
        <title>The Global Catalogue of Microorganisms (GCM) 10K type strain sequencing project: providing services to taxonomists for standard genome sequencing and annotation.</title>
        <authorList>
            <consortium name="The Broad Institute Genomics Platform"/>
            <consortium name="The Broad Institute Genome Sequencing Center for Infectious Disease"/>
            <person name="Wu L."/>
            <person name="Ma J."/>
        </authorList>
    </citation>
    <scope>NUCLEOTIDE SEQUENCE [LARGE SCALE GENOMIC DNA]</scope>
    <source>
        <strain evidence="2">CGMCC 1.15942</strain>
    </source>
</reference>
<dbReference type="Proteomes" id="UP000630615">
    <property type="component" value="Unassembled WGS sequence"/>
</dbReference>
<organism evidence="1 2">
    <name type="scientific">Enterococcus wangshanyuanii</name>
    <dbReference type="NCBI Taxonomy" id="2005703"/>
    <lineage>
        <taxon>Bacteria</taxon>
        <taxon>Bacillati</taxon>
        <taxon>Bacillota</taxon>
        <taxon>Bacilli</taxon>
        <taxon>Lactobacillales</taxon>
        <taxon>Enterococcaceae</taxon>
        <taxon>Enterococcus</taxon>
    </lineage>
</organism>
<proteinExistence type="predicted"/>
<name>A0ABQ1PTF1_9ENTE</name>
<evidence type="ECO:0000313" key="1">
    <source>
        <dbReference type="EMBL" id="GGD03202.1"/>
    </source>
</evidence>
<protein>
    <recommendedName>
        <fullName evidence="3">DUF3221 domain-containing protein</fullName>
    </recommendedName>
</protein>
<evidence type="ECO:0008006" key="3">
    <source>
        <dbReference type="Google" id="ProtNLM"/>
    </source>
</evidence>
<accession>A0ABQ1PTF1</accession>
<evidence type="ECO:0000313" key="2">
    <source>
        <dbReference type="Proteomes" id="UP000630615"/>
    </source>
</evidence>
<gene>
    <name evidence="1" type="ORF">GCM10011573_35840</name>
</gene>
<dbReference type="EMBL" id="BMKI01000015">
    <property type="protein sequence ID" value="GGD03202.1"/>
    <property type="molecule type" value="Genomic_DNA"/>
</dbReference>
<keyword evidence="2" id="KW-1185">Reference proteome</keyword>